<dbReference type="EMBL" id="ACYG01000009">
    <property type="protein sequence ID" value="EEV18720.1"/>
    <property type="molecule type" value="Genomic_DNA"/>
</dbReference>
<gene>
    <name evidence="1" type="ORF">CAMGR0001_2733</name>
</gene>
<dbReference type="AlphaFoldDB" id="C8PF92"/>
<sequence length="51" mass="6014">MPLLKARKRIFRGAFIRERGKENSDKLLEALRDSLFQKALVYERIFDVGMS</sequence>
<name>C8PF92_9BACT</name>
<keyword evidence="2" id="KW-1185">Reference proteome</keyword>
<dbReference type="Proteomes" id="UP000005709">
    <property type="component" value="Unassembled WGS sequence"/>
</dbReference>
<evidence type="ECO:0000313" key="1">
    <source>
        <dbReference type="EMBL" id="EEV18720.1"/>
    </source>
</evidence>
<protein>
    <submittedName>
        <fullName evidence="1">Uncharacterized protein</fullName>
    </submittedName>
</protein>
<comment type="caution">
    <text evidence="1">The sequence shown here is derived from an EMBL/GenBank/DDBJ whole genome shotgun (WGS) entry which is preliminary data.</text>
</comment>
<reference evidence="1 2" key="1">
    <citation type="submission" date="2009-07" db="EMBL/GenBank/DDBJ databases">
        <authorList>
            <person name="Madupu R."/>
            <person name="Sebastian Y."/>
            <person name="Durkin A.S."/>
            <person name="Torralba M."/>
            <person name="Methe B."/>
            <person name="Sutton G.G."/>
            <person name="Strausberg R.L."/>
            <person name="Nelson K.E."/>
        </authorList>
    </citation>
    <scope>NUCLEOTIDE SEQUENCE [LARGE SCALE GENOMIC DNA]</scope>
    <source>
        <strain evidence="1 2">RM3268</strain>
    </source>
</reference>
<evidence type="ECO:0000313" key="2">
    <source>
        <dbReference type="Proteomes" id="UP000005709"/>
    </source>
</evidence>
<organism evidence="1 2">
    <name type="scientific">Campylobacter gracilis RM3268</name>
    <dbReference type="NCBI Taxonomy" id="553220"/>
    <lineage>
        <taxon>Bacteria</taxon>
        <taxon>Pseudomonadati</taxon>
        <taxon>Campylobacterota</taxon>
        <taxon>Epsilonproteobacteria</taxon>
        <taxon>Campylobacterales</taxon>
        <taxon>Campylobacteraceae</taxon>
        <taxon>Campylobacter</taxon>
    </lineage>
</organism>
<accession>C8PF92</accession>
<proteinExistence type="predicted"/>